<keyword evidence="3" id="KW-1185">Reference proteome</keyword>
<dbReference type="GO" id="GO:0007165">
    <property type="term" value="P:signal transduction"/>
    <property type="evidence" value="ECO:0007669"/>
    <property type="project" value="InterPro"/>
</dbReference>
<evidence type="ECO:0000313" key="3">
    <source>
        <dbReference type="Proteomes" id="UP001201812"/>
    </source>
</evidence>
<dbReference type="Gene3D" id="1.10.555.10">
    <property type="entry name" value="Rho GTPase activation protein"/>
    <property type="match status" value="1"/>
</dbReference>
<proteinExistence type="predicted"/>
<evidence type="ECO:0000259" key="1">
    <source>
        <dbReference type="PROSITE" id="PS50238"/>
    </source>
</evidence>
<dbReference type="InterPro" id="IPR000198">
    <property type="entry name" value="RhoGAP_dom"/>
</dbReference>
<dbReference type="InterPro" id="IPR008936">
    <property type="entry name" value="Rho_GTPase_activation_prot"/>
</dbReference>
<dbReference type="Proteomes" id="UP001201812">
    <property type="component" value="Unassembled WGS sequence"/>
</dbReference>
<dbReference type="PROSITE" id="PS50238">
    <property type="entry name" value="RHOGAP"/>
    <property type="match status" value="1"/>
</dbReference>
<accession>A0AAD4N4Z8</accession>
<comment type="caution">
    <text evidence="2">The sequence shown here is derived from an EMBL/GenBank/DDBJ whole genome shotgun (WGS) entry which is preliminary data.</text>
</comment>
<organism evidence="2 3">
    <name type="scientific">Ditylenchus destructor</name>
    <dbReference type="NCBI Taxonomy" id="166010"/>
    <lineage>
        <taxon>Eukaryota</taxon>
        <taxon>Metazoa</taxon>
        <taxon>Ecdysozoa</taxon>
        <taxon>Nematoda</taxon>
        <taxon>Chromadorea</taxon>
        <taxon>Rhabditida</taxon>
        <taxon>Tylenchina</taxon>
        <taxon>Tylenchomorpha</taxon>
        <taxon>Sphaerularioidea</taxon>
        <taxon>Anguinidae</taxon>
        <taxon>Anguininae</taxon>
        <taxon>Ditylenchus</taxon>
    </lineage>
</organism>
<reference evidence="2" key="1">
    <citation type="submission" date="2022-01" db="EMBL/GenBank/DDBJ databases">
        <title>Genome Sequence Resource for Two Populations of Ditylenchus destructor, the Migratory Endoparasitic Phytonematode.</title>
        <authorList>
            <person name="Zhang H."/>
            <person name="Lin R."/>
            <person name="Xie B."/>
        </authorList>
    </citation>
    <scope>NUCLEOTIDE SEQUENCE</scope>
    <source>
        <strain evidence="2">BazhouSP</strain>
    </source>
</reference>
<name>A0AAD4N4Z8_9BILA</name>
<sequence>MDKKSLESLKATYFKEFRLEEDSKKNIGTMLPNIVEQCLDMVECELATPGIFSKAGNTALVHKTLDDYLKHTKNGGSFKLKDIELQGKKMSAIDAAAVLKLFLRFDASTSNTIALHVSDHKQRLFRHIARTVKHILDCNVDKMNYEAHLV</sequence>
<dbReference type="SUPFAM" id="SSF48350">
    <property type="entry name" value="GTPase activation domain, GAP"/>
    <property type="match status" value="1"/>
</dbReference>
<evidence type="ECO:0000313" key="2">
    <source>
        <dbReference type="EMBL" id="KAI1718227.1"/>
    </source>
</evidence>
<dbReference type="EMBL" id="JAKKPZ010000008">
    <property type="protein sequence ID" value="KAI1718227.1"/>
    <property type="molecule type" value="Genomic_DNA"/>
</dbReference>
<dbReference type="AlphaFoldDB" id="A0AAD4N4Z8"/>
<feature type="domain" description="Rho-GAP" evidence="1">
    <location>
        <begin position="17"/>
        <end position="150"/>
    </location>
</feature>
<protein>
    <recommendedName>
        <fullName evidence="1">Rho-GAP domain-containing protein</fullName>
    </recommendedName>
</protein>
<gene>
    <name evidence="2" type="ORF">DdX_06647</name>
</gene>